<dbReference type="Gene3D" id="1.20.120.520">
    <property type="entry name" value="nmb1532 protein domain like"/>
    <property type="match status" value="1"/>
</dbReference>
<dbReference type="Pfam" id="PF01814">
    <property type="entry name" value="Hemerythrin"/>
    <property type="match status" value="1"/>
</dbReference>
<dbReference type="EMBL" id="BAABJZ010000006">
    <property type="protein sequence ID" value="GAA4873879.1"/>
    <property type="molecule type" value="Genomic_DNA"/>
</dbReference>
<feature type="domain" description="Hemerythrin-like" evidence="1">
    <location>
        <begin position="3"/>
        <end position="135"/>
    </location>
</feature>
<evidence type="ECO:0000259" key="1">
    <source>
        <dbReference type="Pfam" id="PF01814"/>
    </source>
</evidence>
<dbReference type="RefSeq" id="WP_345332714.1">
    <property type="nucleotide sequence ID" value="NZ_BAABJZ010000006.1"/>
</dbReference>
<reference evidence="3" key="1">
    <citation type="journal article" date="2019" name="Int. J. Syst. Evol. Microbiol.">
        <title>The Global Catalogue of Microorganisms (GCM) 10K type strain sequencing project: providing services to taxonomists for standard genome sequencing and annotation.</title>
        <authorList>
            <consortium name="The Broad Institute Genomics Platform"/>
            <consortium name="The Broad Institute Genome Sequencing Center for Infectious Disease"/>
            <person name="Wu L."/>
            <person name="Ma J."/>
        </authorList>
    </citation>
    <scope>NUCLEOTIDE SEQUENCE [LARGE SCALE GENOMIC DNA]</scope>
    <source>
        <strain evidence="3">JCM 18401</strain>
    </source>
</reference>
<evidence type="ECO:0000313" key="3">
    <source>
        <dbReference type="Proteomes" id="UP001499988"/>
    </source>
</evidence>
<keyword evidence="3" id="KW-1185">Reference proteome</keyword>
<name>A0ABP9EDS8_9GAMM</name>
<sequence>MLARIHTDHAHILTLLNLLDRKAGRLERGEEVSLTLIRDVIDYLQRYADNSHHPMEDILYQYYLEKVGETDGTVHRLAQEHETLRIATDQLMDTLNMILNDAVVPRERLITDLKTFAGQQRRHLEQEEKHVLPKLEQELKEDDWQLLQQQVADTLMDDPLFSGGGEREYEDLRAYLSEADDES</sequence>
<dbReference type="PANTHER" id="PTHR39966:SF1">
    <property type="entry name" value="HEMERYTHRIN-LIKE DOMAIN-CONTAINING PROTEIN"/>
    <property type="match status" value="1"/>
</dbReference>
<protein>
    <submittedName>
        <fullName evidence="2">Hemerythrin domain-containing protein</fullName>
    </submittedName>
</protein>
<organism evidence="2 3">
    <name type="scientific">Ferrimonas pelagia</name>
    <dbReference type="NCBI Taxonomy" id="1177826"/>
    <lineage>
        <taxon>Bacteria</taxon>
        <taxon>Pseudomonadati</taxon>
        <taxon>Pseudomonadota</taxon>
        <taxon>Gammaproteobacteria</taxon>
        <taxon>Alteromonadales</taxon>
        <taxon>Ferrimonadaceae</taxon>
        <taxon>Ferrimonas</taxon>
    </lineage>
</organism>
<gene>
    <name evidence="2" type="ORF">GCM10023333_03380</name>
</gene>
<dbReference type="Proteomes" id="UP001499988">
    <property type="component" value="Unassembled WGS sequence"/>
</dbReference>
<dbReference type="InterPro" id="IPR012312">
    <property type="entry name" value="Hemerythrin-like"/>
</dbReference>
<dbReference type="PANTHER" id="PTHR39966">
    <property type="entry name" value="BLL2471 PROTEIN-RELATED"/>
    <property type="match status" value="1"/>
</dbReference>
<accession>A0ABP9EDS8</accession>
<proteinExistence type="predicted"/>
<evidence type="ECO:0000313" key="2">
    <source>
        <dbReference type="EMBL" id="GAA4873879.1"/>
    </source>
</evidence>
<comment type="caution">
    <text evidence="2">The sequence shown here is derived from an EMBL/GenBank/DDBJ whole genome shotgun (WGS) entry which is preliminary data.</text>
</comment>